<protein>
    <submittedName>
        <fullName evidence="1">Uncharacterized protein</fullName>
    </submittedName>
</protein>
<comment type="caution">
    <text evidence="1">The sequence shown here is derived from an EMBL/GenBank/DDBJ whole genome shotgun (WGS) entry which is preliminary data.</text>
</comment>
<name>A0A1Y1YDK8_9PLEO</name>
<dbReference type="EMBL" id="MCFA01000265">
    <property type="protein sequence ID" value="ORX96025.1"/>
    <property type="molecule type" value="Genomic_DNA"/>
</dbReference>
<dbReference type="OrthoDB" id="4708870at2759"/>
<sequence>MGGNAFKFAGLSFPRISAALYCEVRNFATTILQQHFTHVIVPSELPSKTDFGDVDFLVSGPIDPSIAVSITPTRHPTTWNLWPVVDAIKSPAGFHTPHGRKGGKNPDIMYFAILPPDREDPNFWIQIDVKVCPDVKRFEWDVFQLRYASAAKFVGSMIKPLGLTIDNEGLYLRVQEMEEVNWEGSMVFLGDKPEDVLAVAGLDDRMVKGRFARNEELFEYLTSYWLFNPQHFAERLKDLRYVEHIEKRAPWWLSFIYEWIPARFPGYRFPSGPSGDDSQNQDLDQWYAIKRSEVREKVFGMFPAHVRSGYEEKKRVHLQGVEEARLRELIKAAIPKGDEDWKDTYSLIPPILYKPAVDSLDAIPMKGDGNGSASTIKIDTSGTVNFVGMWKKRFEKEDAKSAGTRRIERRLARLTPALIVDLEG</sequence>
<dbReference type="Proteomes" id="UP000193144">
    <property type="component" value="Unassembled WGS sequence"/>
</dbReference>
<reference evidence="1 2" key="1">
    <citation type="submission" date="2016-07" db="EMBL/GenBank/DDBJ databases">
        <title>Pervasive Adenine N6-methylation of Active Genes in Fungi.</title>
        <authorList>
            <consortium name="DOE Joint Genome Institute"/>
            <person name="Mondo S.J."/>
            <person name="Dannebaum R.O."/>
            <person name="Kuo R.C."/>
            <person name="Labutti K."/>
            <person name="Haridas S."/>
            <person name="Kuo A."/>
            <person name="Salamov A."/>
            <person name="Ahrendt S.R."/>
            <person name="Lipzen A."/>
            <person name="Sullivan W."/>
            <person name="Andreopoulos W.B."/>
            <person name="Clum A."/>
            <person name="Lindquist E."/>
            <person name="Daum C."/>
            <person name="Ramamoorthy G.K."/>
            <person name="Gryganskyi A."/>
            <person name="Culley D."/>
            <person name="Magnuson J.K."/>
            <person name="James T.Y."/>
            <person name="O'Malley M.A."/>
            <person name="Stajich J.E."/>
            <person name="Spatafora J.W."/>
            <person name="Visel A."/>
            <person name="Grigoriev I.V."/>
        </authorList>
    </citation>
    <scope>NUCLEOTIDE SEQUENCE [LARGE SCALE GENOMIC DNA]</scope>
    <source>
        <strain evidence="1 2">CBS 115471</strain>
    </source>
</reference>
<evidence type="ECO:0000313" key="2">
    <source>
        <dbReference type="Proteomes" id="UP000193144"/>
    </source>
</evidence>
<gene>
    <name evidence="1" type="ORF">BCR34DRAFT_498029</name>
</gene>
<keyword evidence="2" id="KW-1185">Reference proteome</keyword>
<accession>A0A1Y1YDK8</accession>
<dbReference type="STRING" id="1231657.A0A1Y1YDK8"/>
<organism evidence="1 2">
    <name type="scientific">Clohesyomyces aquaticus</name>
    <dbReference type="NCBI Taxonomy" id="1231657"/>
    <lineage>
        <taxon>Eukaryota</taxon>
        <taxon>Fungi</taxon>
        <taxon>Dikarya</taxon>
        <taxon>Ascomycota</taxon>
        <taxon>Pezizomycotina</taxon>
        <taxon>Dothideomycetes</taxon>
        <taxon>Pleosporomycetidae</taxon>
        <taxon>Pleosporales</taxon>
        <taxon>Lindgomycetaceae</taxon>
        <taxon>Clohesyomyces</taxon>
    </lineage>
</organism>
<evidence type="ECO:0000313" key="1">
    <source>
        <dbReference type="EMBL" id="ORX96025.1"/>
    </source>
</evidence>
<proteinExistence type="predicted"/>
<dbReference type="AlphaFoldDB" id="A0A1Y1YDK8"/>